<accession>A0ABW4N870</accession>
<name>A0ABW4N870_9CAUL</name>
<evidence type="ECO:0000313" key="2">
    <source>
        <dbReference type="Proteomes" id="UP001597237"/>
    </source>
</evidence>
<gene>
    <name evidence="1" type="ORF">ACFSC0_18870</name>
</gene>
<evidence type="ECO:0000313" key="1">
    <source>
        <dbReference type="EMBL" id="MFD1785470.1"/>
    </source>
</evidence>
<dbReference type="EMBL" id="JBHUEY010000006">
    <property type="protein sequence ID" value="MFD1785470.1"/>
    <property type="molecule type" value="Genomic_DNA"/>
</dbReference>
<protein>
    <submittedName>
        <fullName evidence="1">Uncharacterized protein</fullName>
    </submittedName>
</protein>
<organism evidence="1 2">
    <name type="scientific">Phenylobacterium terrae</name>
    <dbReference type="NCBI Taxonomy" id="2665495"/>
    <lineage>
        <taxon>Bacteria</taxon>
        <taxon>Pseudomonadati</taxon>
        <taxon>Pseudomonadota</taxon>
        <taxon>Alphaproteobacteria</taxon>
        <taxon>Caulobacterales</taxon>
        <taxon>Caulobacteraceae</taxon>
        <taxon>Phenylobacterium</taxon>
    </lineage>
</organism>
<proteinExistence type="predicted"/>
<sequence>MGEQDHRRALILAGRLDVVAELEPILSQFLAEVRDAADVAELFRLQHEALLQVFRLTATALDEADTELALLYAPPPPGRTHGLSPLPH</sequence>
<dbReference type="Proteomes" id="UP001597237">
    <property type="component" value="Unassembled WGS sequence"/>
</dbReference>
<comment type="caution">
    <text evidence="1">The sequence shown here is derived from an EMBL/GenBank/DDBJ whole genome shotgun (WGS) entry which is preliminary data.</text>
</comment>
<dbReference type="RefSeq" id="WP_377281531.1">
    <property type="nucleotide sequence ID" value="NZ_JBHRSI010000004.1"/>
</dbReference>
<keyword evidence="2" id="KW-1185">Reference proteome</keyword>
<reference evidence="2" key="1">
    <citation type="journal article" date="2019" name="Int. J. Syst. Evol. Microbiol.">
        <title>The Global Catalogue of Microorganisms (GCM) 10K type strain sequencing project: providing services to taxonomists for standard genome sequencing and annotation.</title>
        <authorList>
            <consortium name="The Broad Institute Genomics Platform"/>
            <consortium name="The Broad Institute Genome Sequencing Center for Infectious Disease"/>
            <person name="Wu L."/>
            <person name="Ma J."/>
        </authorList>
    </citation>
    <scope>NUCLEOTIDE SEQUENCE [LARGE SCALE GENOMIC DNA]</scope>
    <source>
        <strain evidence="2">DFY28</strain>
    </source>
</reference>